<dbReference type="InterPro" id="IPR027073">
    <property type="entry name" value="5_3_exoribonuclease"/>
</dbReference>
<dbReference type="GO" id="GO:0000956">
    <property type="term" value="P:nuclear-transcribed mRNA catabolic process"/>
    <property type="evidence" value="ECO:0000318"/>
    <property type="project" value="GO_Central"/>
</dbReference>
<dbReference type="SMR" id="A2E007"/>
<organism evidence="3 4">
    <name type="scientific">Trichomonas vaginalis (strain ATCC PRA-98 / G3)</name>
    <dbReference type="NCBI Taxonomy" id="412133"/>
    <lineage>
        <taxon>Eukaryota</taxon>
        <taxon>Metamonada</taxon>
        <taxon>Parabasalia</taxon>
        <taxon>Trichomonadida</taxon>
        <taxon>Trichomonadidae</taxon>
        <taxon>Trichomonas</taxon>
    </lineage>
</organism>
<dbReference type="GO" id="GO:0005634">
    <property type="term" value="C:nucleus"/>
    <property type="evidence" value="ECO:0000318"/>
    <property type="project" value="GO_Central"/>
</dbReference>
<dbReference type="Pfam" id="PF03159">
    <property type="entry name" value="XRN_N"/>
    <property type="match status" value="2"/>
</dbReference>
<feature type="domain" description="Xrn1 N-terminal" evidence="2">
    <location>
        <begin position="109"/>
        <end position="190"/>
    </location>
</feature>
<gene>
    <name evidence="3" type="ORF">TVAG_478910</name>
</gene>
<proteinExistence type="inferred from homology"/>
<dbReference type="eggNOG" id="KOG2044">
    <property type="taxonomic scope" value="Eukaryota"/>
</dbReference>
<dbReference type="InterPro" id="IPR004859">
    <property type="entry name" value="Xrn1_N"/>
</dbReference>
<dbReference type="RefSeq" id="XP_001326289.1">
    <property type="nucleotide sequence ID" value="XM_001326254.1"/>
</dbReference>
<dbReference type="PANTHER" id="PTHR12341:SF7">
    <property type="entry name" value="5'-3' EXORIBONUCLEASE 1"/>
    <property type="match status" value="1"/>
</dbReference>
<evidence type="ECO:0000256" key="1">
    <source>
        <dbReference type="ARBA" id="ARBA00038299"/>
    </source>
</evidence>
<dbReference type="Proteomes" id="UP000001542">
    <property type="component" value="Unassembled WGS sequence"/>
</dbReference>
<dbReference type="VEuPathDB" id="TrichDB:TVAGG3_0535920"/>
<dbReference type="InterPro" id="IPR029060">
    <property type="entry name" value="PIN-like_dom_sf"/>
</dbReference>
<sequence length="868" mass="102570">MGIYTFRGQLTNRYPLILKSLSEIPYPKYNCLFIDASLLIVKGIRSGVQTELRTANVRQLFNNIVHLVQPSDLIFIAFDGPFSNAKQYTVLRRRYADKSMPIEAWNQIFEDDLKRWIEELINFDEYWQKPRVIFSGSKVPGEAETKIFDFLRQEIHKPEWDPNKRHCIVTNDSDLILMSLRSHIPNIDIYNDIYQNKIKNGMLEPYISFSAGSVDVININLLREYLFHDFGINDERIFDDFVLLVNLYSNDYRPKFDSDLSKISIDDLIETYKSEPSCIFITEKDNVNLEKLKIFIMKFMERNYLQEIQNQQQNKTSENQNDNTTKIEENHLDFESYIKSKKDEYFSKRKTTPEETEKISHCLIDSILFTYKEYSSGIPSWSWIYKYHFAPPLCVVIDYIDTFKSELVLDEPMNLLYQDIITPYQPMKEIKQLFDDVRNNDEYIKLFLGHPVERDETNGQFSIEIPNLDRIKQSLAPYLDRITSEYEFLIKPENSIDMKTKEEIPLNCHEPFPSVNLLTELPNDVPSFNPFEISLEKKIVQNKQYSSIFHDAVVKSGKRLGDPKDFLNKRVLAQWPYRTICIVMDIVEKPNDYKINIKLDDDEKFVSLLPIDPQTNFEVRKEFIYPWSLTIDPSAENMKIMPKEYEADVLLTRPRNKNWESFRCLSYLFREVKWRDIDFRYIWADLGLCSFGCCTPFYLSFYDKQIYVDKNKIEKYIDLYIRHVPKSCYLRDKELTEQDVRYLEENYEIVSDTRHDELPPVYLLSLKTYSKTDVEWLEKNSKLKFEHKKIQYTGFELHNEPKLGDTVVITDNRSIAKEGTSGIIIGYDKTTEEAWIYVRGSKNLTDLGHVLSQRSGVIVSRSSFIIMN</sequence>
<dbReference type="VEuPathDB" id="TrichDB:TVAG_478910"/>
<dbReference type="GO" id="GO:0004534">
    <property type="term" value="F:5'-3' RNA exonuclease activity"/>
    <property type="evidence" value="ECO:0000318"/>
    <property type="project" value="GO_Central"/>
</dbReference>
<reference evidence="3" key="2">
    <citation type="journal article" date="2007" name="Science">
        <title>Draft genome sequence of the sexually transmitted pathogen Trichomonas vaginalis.</title>
        <authorList>
            <person name="Carlton J.M."/>
            <person name="Hirt R.P."/>
            <person name="Silva J.C."/>
            <person name="Delcher A.L."/>
            <person name="Schatz M."/>
            <person name="Zhao Q."/>
            <person name="Wortman J.R."/>
            <person name="Bidwell S.L."/>
            <person name="Alsmark U.C.M."/>
            <person name="Besteiro S."/>
            <person name="Sicheritz-Ponten T."/>
            <person name="Noel C.J."/>
            <person name="Dacks J.B."/>
            <person name="Foster P.G."/>
            <person name="Simillion C."/>
            <person name="Van de Peer Y."/>
            <person name="Miranda-Saavedra D."/>
            <person name="Barton G.J."/>
            <person name="Westrop G.D."/>
            <person name="Mueller S."/>
            <person name="Dessi D."/>
            <person name="Fiori P.L."/>
            <person name="Ren Q."/>
            <person name="Paulsen I."/>
            <person name="Zhang H."/>
            <person name="Bastida-Corcuera F.D."/>
            <person name="Simoes-Barbosa A."/>
            <person name="Brown M.T."/>
            <person name="Hayes R.D."/>
            <person name="Mukherjee M."/>
            <person name="Okumura C.Y."/>
            <person name="Schneider R."/>
            <person name="Smith A.J."/>
            <person name="Vanacova S."/>
            <person name="Villalvazo M."/>
            <person name="Haas B.J."/>
            <person name="Pertea M."/>
            <person name="Feldblyum T.V."/>
            <person name="Utterback T.R."/>
            <person name="Shu C.L."/>
            <person name="Osoegawa K."/>
            <person name="de Jong P.J."/>
            <person name="Hrdy I."/>
            <person name="Horvathova L."/>
            <person name="Zubacova Z."/>
            <person name="Dolezal P."/>
            <person name="Malik S.B."/>
            <person name="Logsdon J.M. Jr."/>
            <person name="Henze K."/>
            <person name="Gupta A."/>
            <person name="Wang C.C."/>
            <person name="Dunne R.L."/>
            <person name="Upcroft J.A."/>
            <person name="Upcroft P."/>
            <person name="White O."/>
            <person name="Salzberg S.L."/>
            <person name="Tang P."/>
            <person name="Chiu C.-H."/>
            <person name="Lee Y.-S."/>
            <person name="Embley T.M."/>
            <person name="Coombs G.H."/>
            <person name="Mottram J.C."/>
            <person name="Tachezy J."/>
            <person name="Fraser-Liggett C.M."/>
            <person name="Johnson P.J."/>
        </authorList>
    </citation>
    <scope>NUCLEOTIDE SEQUENCE [LARGE SCALE GENOMIC DNA]</scope>
    <source>
        <strain evidence="3">G3</strain>
    </source>
</reference>
<evidence type="ECO:0000313" key="4">
    <source>
        <dbReference type="Proteomes" id="UP000001542"/>
    </source>
</evidence>
<dbReference type="PANTHER" id="PTHR12341">
    <property type="entry name" value="5'-&gt;3' EXORIBONUCLEASE"/>
    <property type="match status" value="1"/>
</dbReference>
<accession>A2E007</accession>
<name>A2E007_TRIV3</name>
<dbReference type="InParanoid" id="A2E007"/>
<keyword evidence="4" id="KW-1185">Reference proteome</keyword>
<dbReference type="SUPFAM" id="SSF88723">
    <property type="entry name" value="PIN domain-like"/>
    <property type="match status" value="1"/>
</dbReference>
<dbReference type="OrthoDB" id="372487at2759"/>
<comment type="similarity">
    <text evidence="1">Belongs to the 5'-3' exonuclease family.</text>
</comment>
<dbReference type="KEGG" id="tva:4772054"/>
<dbReference type="STRING" id="5722.A2E007"/>
<dbReference type="EMBL" id="DS113276">
    <property type="protein sequence ID" value="EAY14066.1"/>
    <property type="molecule type" value="Genomic_DNA"/>
</dbReference>
<evidence type="ECO:0000313" key="3">
    <source>
        <dbReference type="EMBL" id="EAY14066.1"/>
    </source>
</evidence>
<reference evidence="3" key="1">
    <citation type="submission" date="2006-10" db="EMBL/GenBank/DDBJ databases">
        <authorList>
            <person name="Amadeo P."/>
            <person name="Zhao Q."/>
            <person name="Wortman J."/>
            <person name="Fraser-Liggett C."/>
            <person name="Carlton J."/>
        </authorList>
    </citation>
    <scope>NUCLEOTIDE SEQUENCE</scope>
    <source>
        <strain evidence="3">G3</strain>
    </source>
</reference>
<protein>
    <recommendedName>
        <fullName evidence="2">Xrn1 N-terminal domain-containing protein</fullName>
    </recommendedName>
</protein>
<dbReference type="AlphaFoldDB" id="A2E007"/>
<dbReference type="Gene3D" id="3.40.50.12390">
    <property type="match status" value="1"/>
</dbReference>
<evidence type="ECO:0000259" key="2">
    <source>
        <dbReference type="Pfam" id="PF03159"/>
    </source>
</evidence>
<dbReference type="GO" id="GO:0003723">
    <property type="term" value="F:RNA binding"/>
    <property type="evidence" value="ECO:0000318"/>
    <property type="project" value="GO_Central"/>
</dbReference>
<feature type="domain" description="Xrn1 N-terminal" evidence="2">
    <location>
        <begin position="1"/>
        <end position="98"/>
    </location>
</feature>